<dbReference type="InterPro" id="IPR000916">
    <property type="entry name" value="Bet_v_I/MLP"/>
</dbReference>
<dbReference type="OMA" id="SETHSYH"/>
<sequence>MAQLQQGEKEVQCEADKLFGVWAHIINPAQKMCAEKVQKSVLNEGEWDKVGALLIGNRVINNIGECPSIKSRMDDIDEKNKSETHSYHDGYVLESYYRTFIDASSFKK</sequence>
<dbReference type="AlphaFoldDB" id="A0A0J8BGI6"/>
<keyword evidence="3" id="KW-1185">Reference proteome</keyword>
<dbReference type="KEGG" id="bvg:104906386"/>
<evidence type="ECO:0000259" key="1">
    <source>
        <dbReference type="Pfam" id="PF00407"/>
    </source>
</evidence>
<dbReference type="Proteomes" id="UP000035740">
    <property type="component" value="Unassembled WGS sequence"/>
</dbReference>
<organism evidence="2 3">
    <name type="scientific">Beta vulgaris subsp. vulgaris</name>
    <name type="common">Beet</name>
    <dbReference type="NCBI Taxonomy" id="3555"/>
    <lineage>
        <taxon>Eukaryota</taxon>
        <taxon>Viridiplantae</taxon>
        <taxon>Streptophyta</taxon>
        <taxon>Embryophyta</taxon>
        <taxon>Tracheophyta</taxon>
        <taxon>Spermatophyta</taxon>
        <taxon>Magnoliopsida</taxon>
        <taxon>eudicotyledons</taxon>
        <taxon>Gunneridae</taxon>
        <taxon>Pentapetalae</taxon>
        <taxon>Caryophyllales</taxon>
        <taxon>Chenopodiaceae</taxon>
        <taxon>Betoideae</taxon>
        <taxon>Beta</taxon>
    </lineage>
</organism>
<dbReference type="InterPro" id="IPR051761">
    <property type="entry name" value="MLP-like_ligand-binding"/>
</dbReference>
<dbReference type="Pfam" id="PF00407">
    <property type="entry name" value="Bet_v_1"/>
    <property type="match status" value="1"/>
</dbReference>
<dbReference type="GO" id="GO:0006952">
    <property type="term" value="P:defense response"/>
    <property type="evidence" value="ECO:0007669"/>
    <property type="project" value="InterPro"/>
</dbReference>
<protein>
    <recommendedName>
        <fullName evidence="1">Bet v I/Major latex protein domain-containing protein</fullName>
    </recommendedName>
</protein>
<dbReference type="OrthoDB" id="1072116at2759"/>
<evidence type="ECO:0000313" key="3">
    <source>
        <dbReference type="Proteomes" id="UP000035740"/>
    </source>
</evidence>
<feature type="domain" description="Bet v I/Major latex protein" evidence="1">
    <location>
        <begin position="8"/>
        <end position="98"/>
    </location>
</feature>
<dbReference type="InterPro" id="IPR023393">
    <property type="entry name" value="START-like_dom_sf"/>
</dbReference>
<reference evidence="2 3" key="1">
    <citation type="journal article" date="2014" name="Nature">
        <title>The genome of the recently domesticated crop plant sugar beet (Beta vulgaris).</title>
        <authorList>
            <person name="Dohm J.C."/>
            <person name="Minoche A.E."/>
            <person name="Holtgrawe D."/>
            <person name="Capella-Gutierrez S."/>
            <person name="Zakrzewski F."/>
            <person name="Tafer H."/>
            <person name="Rupp O."/>
            <person name="Sorensen T.R."/>
            <person name="Stracke R."/>
            <person name="Reinhardt R."/>
            <person name="Goesmann A."/>
            <person name="Kraft T."/>
            <person name="Schulz B."/>
            <person name="Stadler P.F."/>
            <person name="Schmidt T."/>
            <person name="Gabaldon T."/>
            <person name="Lehrach H."/>
            <person name="Weisshaar B."/>
            <person name="Himmelbauer H."/>
        </authorList>
    </citation>
    <scope>NUCLEOTIDE SEQUENCE [LARGE SCALE GENOMIC DNA]</scope>
    <source>
        <tissue evidence="2">Taproot</tissue>
    </source>
</reference>
<dbReference type="PANTHER" id="PTHR31907">
    <property type="entry name" value="MLP-LIKE PROTEIN 423"/>
    <property type="match status" value="1"/>
</dbReference>
<accession>A0A0J8BGI6</accession>
<evidence type="ECO:0000313" key="2">
    <source>
        <dbReference type="EMBL" id="KMS99103.1"/>
    </source>
</evidence>
<name>A0A0J8BGI6_BETVV</name>
<dbReference type="Gene3D" id="3.30.530.20">
    <property type="match status" value="1"/>
</dbReference>
<dbReference type="Gramene" id="KMS99103">
    <property type="protein sequence ID" value="KMS99103"/>
    <property type="gene ID" value="BVRB_2g047850"/>
</dbReference>
<gene>
    <name evidence="2" type="ORF">BVRB_2g047850</name>
</gene>
<dbReference type="EMBL" id="KQ090237">
    <property type="protein sequence ID" value="KMS99103.1"/>
    <property type="molecule type" value="Genomic_DNA"/>
</dbReference>
<dbReference type="SUPFAM" id="SSF55961">
    <property type="entry name" value="Bet v1-like"/>
    <property type="match status" value="1"/>
</dbReference>
<proteinExistence type="predicted"/>